<dbReference type="PROSITE" id="PS51721">
    <property type="entry name" value="G_CP"/>
    <property type="match status" value="1"/>
</dbReference>
<dbReference type="PANTHER" id="PTHR45782:SF1">
    <property type="entry name" value="DAR GTPASE 2, MITOCHONDRIAL"/>
    <property type="match status" value="1"/>
</dbReference>
<dbReference type="InterPro" id="IPR006073">
    <property type="entry name" value="GTP-bd"/>
</dbReference>
<dbReference type="InterPro" id="IPR030378">
    <property type="entry name" value="G_CP_dom"/>
</dbReference>
<evidence type="ECO:0000259" key="4">
    <source>
        <dbReference type="PROSITE" id="PS51721"/>
    </source>
</evidence>
<organism evidence="5 6">
    <name type="scientific">Cuscuta epithymum</name>
    <dbReference type="NCBI Taxonomy" id="186058"/>
    <lineage>
        <taxon>Eukaryota</taxon>
        <taxon>Viridiplantae</taxon>
        <taxon>Streptophyta</taxon>
        <taxon>Embryophyta</taxon>
        <taxon>Tracheophyta</taxon>
        <taxon>Spermatophyta</taxon>
        <taxon>Magnoliopsida</taxon>
        <taxon>eudicotyledons</taxon>
        <taxon>Gunneridae</taxon>
        <taxon>Pentapetalae</taxon>
        <taxon>asterids</taxon>
        <taxon>lamiids</taxon>
        <taxon>Solanales</taxon>
        <taxon>Convolvulaceae</taxon>
        <taxon>Cuscuteae</taxon>
        <taxon>Cuscuta</taxon>
        <taxon>Cuscuta subgen. Cuscuta</taxon>
    </lineage>
</organism>
<dbReference type="Gene3D" id="3.40.50.300">
    <property type="entry name" value="P-loop containing nucleotide triphosphate hydrolases"/>
    <property type="match status" value="1"/>
</dbReference>
<evidence type="ECO:0000256" key="3">
    <source>
        <dbReference type="ARBA" id="ARBA00023134"/>
    </source>
</evidence>
<dbReference type="CDD" id="cd01856">
    <property type="entry name" value="YlqF"/>
    <property type="match status" value="1"/>
</dbReference>
<dbReference type="AlphaFoldDB" id="A0AAV0CY66"/>
<keyword evidence="6" id="KW-1185">Reference proteome</keyword>
<name>A0AAV0CY66_9ASTE</name>
<sequence>MKFLLPSVARKIGSAIKNIAENKSSSWWYTPHAAAAAHAIAERIPLVDFVLEVRDARIPLSSKFKLLKKHSTSTRRIIVLNKTDLASPSQVKQWMDYFEGQDDIAFRVNSHNRDSIKEFLTFLQARVRELINTGYSRHTITLMLVGIPNVGKSALANSLHLVGRISAAEKGRLKHAAVTPQPGETKNISSFKIASHPNIYVLDTPGILPPHIPDAELCCKLALTGAIQECLDGEVELAQYFLAILNTSDEFKKWATLGGIEKDMLVVTATDDEFDLQKTQKMKHCVTDHTQDFIVNNVRKTLYHCISSFSGNLDEENSLLHLIEVEYANLAEAFHLSSESVDDLHKVASKLLNLYRTGRLGHYSLDSVPSKNW</sequence>
<keyword evidence="3" id="KW-0342">GTP-binding</keyword>
<feature type="domain" description="CP-type G" evidence="4">
    <location>
        <begin position="38"/>
        <end position="210"/>
    </location>
</feature>
<protein>
    <recommendedName>
        <fullName evidence="4">CP-type G domain-containing protein</fullName>
    </recommendedName>
</protein>
<dbReference type="Pfam" id="PF01926">
    <property type="entry name" value="MMR_HSR1"/>
    <property type="match status" value="1"/>
</dbReference>
<dbReference type="Proteomes" id="UP001152523">
    <property type="component" value="Unassembled WGS sequence"/>
</dbReference>
<dbReference type="GO" id="GO:0003924">
    <property type="term" value="F:GTPase activity"/>
    <property type="evidence" value="ECO:0007669"/>
    <property type="project" value="TreeGrafter"/>
</dbReference>
<evidence type="ECO:0000256" key="1">
    <source>
        <dbReference type="ARBA" id="ARBA00004474"/>
    </source>
</evidence>
<dbReference type="EMBL" id="CAMAPF010000050">
    <property type="protein sequence ID" value="CAH9085336.1"/>
    <property type="molecule type" value="Genomic_DNA"/>
</dbReference>
<reference evidence="5" key="1">
    <citation type="submission" date="2022-07" db="EMBL/GenBank/DDBJ databases">
        <authorList>
            <person name="Macas J."/>
            <person name="Novak P."/>
            <person name="Neumann P."/>
        </authorList>
    </citation>
    <scope>NUCLEOTIDE SEQUENCE</scope>
</reference>
<evidence type="ECO:0000313" key="6">
    <source>
        <dbReference type="Proteomes" id="UP001152523"/>
    </source>
</evidence>
<proteinExistence type="predicted"/>
<evidence type="ECO:0000313" key="5">
    <source>
        <dbReference type="EMBL" id="CAH9085336.1"/>
    </source>
</evidence>
<dbReference type="GO" id="GO:0009536">
    <property type="term" value="C:plastid"/>
    <property type="evidence" value="ECO:0007669"/>
    <property type="project" value="UniProtKB-SubCell"/>
</dbReference>
<dbReference type="PANTHER" id="PTHR45782">
    <property type="entry name" value="MITOCHONDRIAL RIBOSOME-ASSOCIATED GTPASE 1"/>
    <property type="match status" value="1"/>
</dbReference>
<evidence type="ECO:0000256" key="2">
    <source>
        <dbReference type="ARBA" id="ARBA00022741"/>
    </source>
</evidence>
<gene>
    <name evidence="5" type="ORF">CEPIT_LOCUS9245</name>
</gene>
<dbReference type="GO" id="GO:0005525">
    <property type="term" value="F:GTP binding"/>
    <property type="evidence" value="ECO:0007669"/>
    <property type="project" value="UniProtKB-KW"/>
</dbReference>
<comment type="subcellular location">
    <subcellularLocation>
        <location evidence="1">Plastid</location>
    </subcellularLocation>
</comment>
<dbReference type="GO" id="GO:0032543">
    <property type="term" value="P:mitochondrial translation"/>
    <property type="evidence" value="ECO:0007669"/>
    <property type="project" value="TreeGrafter"/>
</dbReference>
<dbReference type="InterPro" id="IPR027417">
    <property type="entry name" value="P-loop_NTPase"/>
</dbReference>
<dbReference type="SUPFAM" id="SSF52540">
    <property type="entry name" value="P-loop containing nucleoside triphosphate hydrolases"/>
    <property type="match status" value="1"/>
</dbReference>
<accession>A0AAV0CY66</accession>
<dbReference type="GO" id="GO:0005739">
    <property type="term" value="C:mitochondrion"/>
    <property type="evidence" value="ECO:0007669"/>
    <property type="project" value="TreeGrafter"/>
</dbReference>
<keyword evidence="2" id="KW-0547">Nucleotide-binding</keyword>
<comment type="caution">
    <text evidence="5">The sequence shown here is derived from an EMBL/GenBank/DDBJ whole genome shotgun (WGS) entry which is preliminary data.</text>
</comment>